<organism evidence="10 11">
    <name type="scientific">Agromyces mediolanus</name>
    <name type="common">Corynebacterium mediolanum</name>
    <dbReference type="NCBI Taxonomy" id="41986"/>
    <lineage>
        <taxon>Bacteria</taxon>
        <taxon>Bacillati</taxon>
        <taxon>Actinomycetota</taxon>
        <taxon>Actinomycetes</taxon>
        <taxon>Micrococcales</taxon>
        <taxon>Microbacteriaceae</taxon>
        <taxon>Agromyces</taxon>
    </lineage>
</organism>
<dbReference type="PRINTS" id="PR01036">
    <property type="entry name" value="TCRTETB"/>
</dbReference>
<evidence type="ECO:0000256" key="3">
    <source>
        <dbReference type="ARBA" id="ARBA00022448"/>
    </source>
</evidence>
<feature type="transmembrane region" description="Helical" evidence="8">
    <location>
        <begin position="147"/>
        <end position="170"/>
    </location>
</feature>
<dbReference type="InterPro" id="IPR020846">
    <property type="entry name" value="MFS_dom"/>
</dbReference>
<feature type="domain" description="Major facilitator superfamily (MFS) profile" evidence="9">
    <location>
        <begin position="21"/>
        <end position="477"/>
    </location>
</feature>
<evidence type="ECO:0000256" key="4">
    <source>
        <dbReference type="ARBA" id="ARBA00022475"/>
    </source>
</evidence>
<evidence type="ECO:0000313" key="11">
    <source>
        <dbReference type="Proteomes" id="UP000610303"/>
    </source>
</evidence>
<feature type="transmembrane region" description="Helical" evidence="8">
    <location>
        <begin position="116"/>
        <end position="135"/>
    </location>
</feature>
<comment type="caution">
    <text evidence="10">The sequence shown here is derived from an EMBL/GenBank/DDBJ whole genome shotgun (WGS) entry which is preliminary data.</text>
</comment>
<gene>
    <name evidence="10" type="ORF">GCM10010196_34540</name>
</gene>
<reference evidence="10" key="2">
    <citation type="submission" date="2020-09" db="EMBL/GenBank/DDBJ databases">
        <authorList>
            <person name="Sun Q."/>
            <person name="Ohkuma M."/>
        </authorList>
    </citation>
    <scope>NUCLEOTIDE SEQUENCE</scope>
    <source>
        <strain evidence="10">JCM 3346</strain>
    </source>
</reference>
<feature type="transmembrane region" description="Helical" evidence="8">
    <location>
        <begin position="208"/>
        <end position="229"/>
    </location>
</feature>
<proteinExistence type="inferred from homology"/>
<dbReference type="Gene3D" id="1.20.1720.10">
    <property type="entry name" value="Multidrug resistance protein D"/>
    <property type="match status" value="1"/>
</dbReference>
<keyword evidence="3" id="KW-0813">Transport</keyword>
<dbReference type="PANTHER" id="PTHR42718">
    <property type="entry name" value="MAJOR FACILITATOR SUPERFAMILY MULTIDRUG TRANSPORTER MFSC"/>
    <property type="match status" value="1"/>
</dbReference>
<evidence type="ECO:0000256" key="2">
    <source>
        <dbReference type="ARBA" id="ARBA00008537"/>
    </source>
</evidence>
<feature type="transmembrane region" description="Helical" evidence="8">
    <location>
        <begin position="369"/>
        <end position="395"/>
    </location>
</feature>
<evidence type="ECO:0000256" key="6">
    <source>
        <dbReference type="ARBA" id="ARBA00022989"/>
    </source>
</evidence>
<keyword evidence="6 8" id="KW-1133">Transmembrane helix</keyword>
<dbReference type="InterPro" id="IPR011701">
    <property type="entry name" value="MFS"/>
</dbReference>
<sequence>MQAQGNQRAEAPRAPMRAGALIAVLLAGAFVMILNETVMGVALPAVMREFEITAAAGQWLTTAYMLVMAVLIPMTGFLLQRFSPRVIFVAALLLFSVGTAAAAIAPWFSVLVVARIAQAAGTAIIMPLLTTTILTHVPAARRGRTMGLIAIVMSVAPALGPSFSGLMITAFGWRSVFLVVLPIAVAVLIAGSVLIRGGGAGSAVRFDLGSAVLSVLAFGGIVFGLGSIGEAVGGHALLPPAVPIVVGLLALAAFVWRQLALQRRDAAFLDLRPFRSRPFWVGVVLLAVAMCSMFGALILLPLYMQNVLGLSALATGLVVLPGGLLMGLAAPVVGAIFDRVGARPLVIPGVLVVSASLAMLAFLGDDSPVWYLVVATLVLDLGLAMLMTPLMTSALGSLAPELYSHGSAIVSTMQQLAGAAGTAVFVTVMSLGAASAAAEGASATAAAASGIHLAFVGAALASLVAVALAFLVPRRTSVEPPGGGERGGSADPASD</sequence>
<dbReference type="Proteomes" id="UP000610303">
    <property type="component" value="Unassembled WGS sequence"/>
</dbReference>
<feature type="transmembrane region" description="Helical" evidence="8">
    <location>
        <begin position="416"/>
        <end position="438"/>
    </location>
</feature>
<dbReference type="GO" id="GO:0005886">
    <property type="term" value="C:plasma membrane"/>
    <property type="evidence" value="ECO:0007669"/>
    <property type="project" value="UniProtKB-SubCell"/>
</dbReference>
<dbReference type="InterPro" id="IPR036259">
    <property type="entry name" value="MFS_trans_sf"/>
</dbReference>
<feature type="transmembrane region" description="Helical" evidence="8">
    <location>
        <begin position="279"/>
        <end position="304"/>
    </location>
</feature>
<dbReference type="AlphaFoldDB" id="A0A918FHD0"/>
<evidence type="ECO:0000256" key="7">
    <source>
        <dbReference type="ARBA" id="ARBA00023136"/>
    </source>
</evidence>
<keyword evidence="5 8" id="KW-0812">Transmembrane</keyword>
<evidence type="ECO:0000313" key="10">
    <source>
        <dbReference type="EMBL" id="GGR37644.1"/>
    </source>
</evidence>
<feature type="transmembrane region" description="Helical" evidence="8">
    <location>
        <begin position="86"/>
        <end position="110"/>
    </location>
</feature>
<dbReference type="GO" id="GO:0022857">
    <property type="term" value="F:transmembrane transporter activity"/>
    <property type="evidence" value="ECO:0007669"/>
    <property type="project" value="InterPro"/>
</dbReference>
<feature type="transmembrane region" description="Helical" evidence="8">
    <location>
        <begin position="241"/>
        <end position="259"/>
    </location>
</feature>
<dbReference type="InterPro" id="IPR004638">
    <property type="entry name" value="EmrB-like"/>
</dbReference>
<accession>A0A918FHD0</accession>
<evidence type="ECO:0000256" key="5">
    <source>
        <dbReference type="ARBA" id="ARBA00022692"/>
    </source>
</evidence>
<feature type="transmembrane region" description="Helical" evidence="8">
    <location>
        <begin position="450"/>
        <end position="472"/>
    </location>
</feature>
<dbReference type="EMBL" id="BMRJ01000007">
    <property type="protein sequence ID" value="GGR37644.1"/>
    <property type="molecule type" value="Genomic_DNA"/>
</dbReference>
<feature type="transmembrane region" description="Helical" evidence="8">
    <location>
        <begin position="345"/>
        <end position="363"/>
    </location>
</feature>
<comment type="subcellular location">
    <subcellularLocation>
        <location evidence="1">Cell membrane</location>
        <topology evidence="1">Multi-pass membrane protein</topology>
    </subcellularLocation>
</comment>
<dbReference type="PANTHER" id="PTHR42718:SF9">
    <property type="entry name" value="MAJOR FACILITATOR SUPERFAMILY MULTIDRUG TRANSPORTER MFSC"/>
    <property type="match status" value="1"/>
</dbReference>
<dbReference type="Gene3D" id="1.20.1250.20">
    <property type="entry name" value="MFS general substrate transporter like domains"/>
    <property type="match status" value="1"/>
</dbReference>
<feature type="transmembrane region" description="Helical" evidence="8">
    <location>
        <begin position="21"/>
        <end position="47"/>
    </location>
</feature>
<dbReference type="PROSITE" id="PS50850">
    <property type="entry name" value="MFS"/>
    <property type="match status" value="1"/>
</dbReference>
<keyword evidence="7 8" id="KW-0472">Membrane</keyword>
<feature type="transmembrane region" description="Helical" evidence="8">
    <location>
        <begin position="176"/>
        <end position="196"/>
    </location>
</feature>
<keyword evidence="4" id="KW-1003">Cell membrane</keyword>
<evidence type="ECO:0000256" key="8">
    <source>
        <dbReference type="SAM" id="Phobius"/>
    </source>
</evidence>
<keyword evidence="11" id="KW-1185">Reference proteome</keyword>
<feature type="transmembrane region" description="Helical" evidence="8">
    <location>
        <begin position="59"/>
        <end position="79"/>
    </location>
</feature>
<dbReference type="NCBIfam" id="TIGR00711">
    <property type="entry name" value="efflux_EmrB"/>
    <property type="match status" value="1"/>
</dbReference>
<protein>
    <submittedName>
        <fullName evidence="10">MFS transporter</fullName>
    </submittedName>
</protein>
<reference evidence="10" key="1">
    <citation type="journal article" date="2014" name="Int. J. Syst. Evol. Microbiol.">
        <title>Complete genome sequence of Corynebacterium casei LMG S-19264T (=DSM 44701T), isolated from a smear-ripened cheese.</title>
        <authorList>
            <consortium name="US DOE Joint Genome Institute (JGI-PGF)"/>
            <person name="Walter F."/>
            <person name="Albersmeier A."/>
            <person name="Kalinowski J."/>
            <person name="Ruckert C."/>
        </authorList>
    </citation>
    <scope>NUCLEOTIDE SEQUENCE</scope>
    <source>
        <strain evidence="10">JCM 3346</strain>
    </source>
</reference>
<feature type="transmembrane region" description="Helical" evidence="8">
    <location>
        <begin position="310"/>
        <end position="333"/>
    </location>
</feature>
<dbReference type="Pfam" id="PF07690">
    <property type="entry name" value="MFS_1"/>
    <property type="match status" value="1"/>
</dbReference>
<dbReference type="SUPFAM" id="SSF103473">
    <property type="entry name" value="MFS general substrate transporter"/>
    <property type="match status" value="1"/>
</dbReference>
<comment type="similarity">
    <text evidence="2">Belongs to the major facilitator superfamily. EmrB family.</text>
</comment>
<evidence type="ECO:0000259" key="9">
    <source>
        <dbReference type="PROSITE" id="PS50850"/>
    </source>
</evidence>
<evidence type="ECO:0000256" key="1">
    <source>
        <dbReference type="ARBA" id="ARBA00004651"/>
    </source>
</evidence>
<dbReference type="CDD" id="cd17503">
    <property type="entry name" value="MFS_LmrB_MDR_like"/>
    <property type="match status" value="1"/>
</dbReference>
<name>A0A918FHD0_AGRME</name>